<sequence length="593" mass="68045">MLGRKGTRVIRHLHVNGYSMMTFWAFCRSTLLFSVLLLSLSGCVTIPKKPLTLEQRVVTSLEPYFTQGPGAVTKVTSLQLHSRRNGELLAETTIKDNTDWRNLVTQALATLPDQDYNQLTLCFGYNYTLTRMPLKSPSSYQTAIGVKGFEFHYEDKSINYCGLKSVSQNQTPWRILTLFAKAIDVSLAKLNTADIPFYTYDNHQFYFDVNTGKATPLYRGNQLVTYDDISKTSVNAMSERLAGWLFNNTSPATGETAYKYWPGPAKFSTSNNMIRQFMASYAMQVWANRTQEPKAVELAHKNLTFNLNTYYKTDGEIGFIEYSKKRKLGAAGLAALSIFTSQQGDEFTAQFNGLVNAIQEQWQPTGAFRTFIRQERNDLHNFYPGEAMFFWAHWLEQQPDDALTQQFLTSARYYMDWHFAHRNPAFVPWHTQAYYKVWQQTSDPFLQSSIFTMNDWLIEKLQSIEEQEGYDYPDFAGRFYYPKGGYGPPHASATGVYLEGLADAWALAKAVNDTKRQEAYRQAIIKGIRHAMQLEFADDIDMFYIANKQAAAGGLRSRVYNNEIRMDNIQHNLLALIKILDRFDEKDFEMLAD</sequence>
<keyword evidence="2" id="KW-1185">Reference proteome</keyword>
<evidence type="ECO:0000313" key="1">
    <source>
        <dbReference type="EMBL" id="SHF83985.1"/>
    </source>
</evidence>
<dbReference type="AlphaFoldDB" id="A0A1M5EXL9"/>
<evidence type="ECO:0000313" key="2">
    <source>
        <dbReference type="Proteomes" id="UP000184520"/>
    </source>
</evidence>
<reference evidence="2" key="1">
    <citation type="submission" date="2016-11" db="EMBL/GenBank/DDBJ databases">
        <authorList>
            <person name="Varghese N."/>
            <person name="Submissions S."/>
        </authorList>
    </citation>
    <scope>NUCLEOTIDE SEQUENCE [LARGE SCALE GENOMIC DNA]</scope>
    <source>
        <strain evidence="2">CGMCC 1.8995</strain>
    </source>
</reference>
<organism evidence="1 2">
    <name type="scientific">Marisediminitalea aggregata</name>
    <dbReference type="NCBI Taxonomy" id="634436"/>
    <lineage>
        <taxon>Bacteria</taxon>
        <taxon>Pseudomonadati</taxon>
        <taxon>Pseudomonadota</taxon>
        <taxon>Gammaproteobacteria</taxon>
        <taxon>Alteromonadales</taxon>
        <taxon>Alteromonadaceae</taxon>
        <taxon>Marisediminitalea</taxon>
    </lineage>
</organism>
<gene>
    <name evidence="1" type="ORF">SAMN05216361_0589</name>
</gene>
<dbReference type="EMBL" id="FQWD01000001">
    <property type="protein sequence ID" value="SHF83985.1"/>
    <property type="molecule type" value="Genomic_DNA"/>
</dbReference>
<accession>A0A1M5EXL9</accession>
<proteinExistence type="predicted"/>
<name>A0A1M5EXL9_9ALTE</name>
<dbReference type="Proteomes" id="UP000184520">
    <property type="component" value="Unassembled WGS sequence"/>
</dbReference>
<protein>
    <submittedName>
        <fullName evidence="1">Uncharacterized protein</fullName>
    </submittedName>
</protein>
<dbReference type="STRING" id="634436.SAMN05216361_0589"/>